<sequence>MAIFSGDGIIEEAEAIASGVPADNVLNAAPAQAVEHNEIMRCGTLIAWSREPGRDDCADLLRQTMSEREAADEKRTRLSEECLNQAA</sequence>
<dbReference type="EMBL" id="QGGV01000013">
    <property type="protein sequence ID" value="PWK53477.1"/>
    <property type="molecule type" value="Genomic_DNA"/>
</dbReference>
<dbReference type="InterPro" id="IPR009078">
    <property type="entry name" value="Ferritin-like_SF"/>
</dbReference>
<proteinExistence type="predicted"/>
<dbReference type="RefSeq" id="WP_164721729.1">
    <property type="nucleotide sequence ID" value="NZ_CP034588.1"/>
</dbReference>
<gene>
    <name evidence="2" type="ORF">C8D95_1132</name>
</gene>
<dbReference type="PANTHER" id="PTHR30565:SF9">
    <property type="entry name" value="PROTEIN YCIF"/>
    <property type="match status" value="1"/>
</dbReference>
<evidence type="ECO:0000256" key="1">
    <source>
        <dbReference type="SAM" id="MobiDB-lite"/>
    </source>
</evidence>
<dbReference type="InterPro" id="IPR012347">
    <property type="entry name" value="Ferritin-like"/>
</dbReference>
<dbReference type="Pfam" id="PF05974">
    <property type="entry name" value="DUF892"/>
    <property type="match status" value="1"/>
</dbReference>
<protein>
    <submittedName>
        <fullName evidence="2">Uncharacterized protein DUF892</fullName>
    </submittedName>
</protein>
<dbReference type="SUPFAM" id="SSF47240">
    <property type="entry name" value="Ferritin-like"/>
    <property type="match status" value="1"/>
</dbReference>
<dbReference type="PANTHER" id="PTHR30565">
    <property type="entry name" value="PROTEIN YCIF"/>
    <property type="match status" value="1"/>
</dbReference>
<reference evidence="2 3" key="1">
    <citation type="submission" date="2018-05" db="EMBL/GenBank/DDBJ databases">
        <title>Genomic Encyclopedia of Type Strains, Phase IV (KMG-IV): sequencing the most valuable type-strain genomes for metagenomic binning, comparative biology and taxonomic classification.</title>
        <authorList>
            <person name="Goeker M."/>
        </authorList>
    </citation>
    <scope>NUCLEOTIDE SEQUENCE [LARGE SCALE GENOMIC DNA]</scope>
    <source>
        <strain evidence="2 3">DSM 103371</strain>
    </source>
</reference>
<name>A0A316GFK4_9RHOB</name>
<dbReference type="InterPro" id="IPR010287">
    <property type="entry name" value="DUF892_YciF-like"/>
</dbReference>
<evidence type="ECO:0000313" key="3">
    <source>
        <dbReference type="Proteomes" id="UP000245390"/>
    </source>
</evidence>
<keyword evidence="3" id="KW-1185">Reference proteome</keyword>
<dbReference type="InterPro" id="IPR047114">
    <property type="entry name" value="YciF"/>
</dbReference>
<evidence type="ECO:0000313" key="2">
    <source>
        <dbReference type="EMBL" id="PWK53477.1"/>
    </source>
</evidence>
<comment type="caution">
    <text evidence="2">The sequence shown here is derived from an EMBL/GenBank/DDBJ whole genome shotgun (WGS) entry which is preliminary data.</text>
</comment>
<dbReference type="AlphaFoldDB" id="A0A316GFK4"/>
<feature type="region of interest" description="Disordered" evidence="1">
    <location>
        <begin position="67"/>
        <end position="87"/>
    </location>
</feature>
<feature type="compositionally biased region" description="Basic and acidic residues" evidence="1">
    <location>
        <begin position="67"/>
        <end position="80"/>
    </location>
</feature>
<dbReference type="Gene3D" id="1.20.1260.10">
    <property type="match status" value="1"/>
</dbReference>
<dbReference type="Proteomes" id="UP000245390">
    <property type="component" value="Unassembled WGS sequence"/>
</dbReference>
<organism evidence="2 3">
    <name type="scientific">Silicimonas algicola</name>
    <dbReference type="NCBI Taxonomy" id="1826607"/>
    <lineage>
        <taxon>Bacteria</taxon>
        <taxon>Pseudomonadati</taxon>
        <taxon>Pseudomonadota</taxon>
        <taxon>Alphaproteobacteria</taxon>
        <taxon>Rhodobacterales</taxon>
        <taxon>Paracoccaceae</taxon>
    </lineage>
</organism>
<accession>A0A316GFK4</accession>